<gene>
    <name evidence="2" type="ORF">TRAPUB_6123</name>
</gene>
<dbReference type="Proteomes" id="UP000184267">
    <property type="component" value="Unassembled WGS sequence"/>
</dbReference>
<feature type="region of interest" description="Disordered" evidence="1">
    <location>
        <begin position="65"/>
        <end position="84"/>
    </location>
</feature>
<name>A0A1M2V6Z7_TRAPU</name>
<sequence length="133" mass="14214">MPAGSGACRSRKALSHRLKVLYAGVSAQRVLRGCLSAALCGLIAAIASTSSTKLAVEGSEQEEVFRRDASQLGESEGQSQKPHKTRLYCDAVTVTYTSTRQNATRLDHMRAARMHETNGEVLATGDGVDTSMD</sequence>
<proteinExistence type="predicted"/>
<dbReference type="AlphaFoldDB" id="A0A1M2V6Z7"/>
<evidence type="ECO:0000313" key="3">
    <source>
        <dbReference type="Proteomes" id="UP000184267"/>
    </source>
</evidence>
<reference evidence="2 3" key="1">
    <citation type="submission" date="2016-10" db="EMBL/GenBank/DDBJ databases">
        <title>Genome sequence of the basidiomycete white-rot fungus Trametes pubescens.</title>
        <authorList>
            <person name="Makela M.R."/>
            <person name="Granchi Z."/>
            <person name="Peng M."/>
            <person name="De Vries R.P."/>
            <person name="Grigoriev I."/>
            <person name="Riley R."/>
            <person name="Hilden K."/>
        </authorList>
    </citation>
    <scope>NUCLEOTIDE SEQUENCE [LARGE SCALE GENOMIC DNA]</scope>
    <source>
        <strain evidence="2 3">FBCC735</strain>
    </source>
</reference>
<evidence type="ECO:0000256" key="1">
    <source>
        <dbReference type="SAM" id="MobiDB-lite"/>
    </source>
</evidence>
<accession>A0A1M2V6Z7</accession>
<comment type="caution">
    <text evidence="2">The sequence shown here is derived from an EMBL/GenBank/DDBJ whole genome shotgun (WGS) entry which is preliminary data.</text>
</comment>
<protein>
    <submittedName>
        <fullName evidence="2">Uncharacterized protein</fullName>
    </submittedName>
</protein>
<keyword evidence="3" id="KW-1185">Reference proteome</keyword>
<organism evidence="2 3">
    <name type="scientific">Trametes pubescens</name>
    <name type="common">White-rot fungus</name>
    <dbReference type="NCBI Taxonomy" id="154538"/>
    <lineage>
        <taxon>Eukaryota</taxon>
        <taxon>Fungi</taxon>
        <taxon>Dikarya</taxon>
        <taxon>Basidiomycota</taxon>
        <taxon>Agaricomycotina</taxon>
        <taxon>Agaricomycetes</taxon>
        <taxon>Polyporales</taxon>
        <taxon>Polyporaceae</taxon>
        <taxon>Trametes</taxon>
    </lineage>
</organism>
<evidence type="ECO:0000313" key="2">
    <source>
        <dbReference type="EMBL" id="OJT03345.1"/>
    </source>
</evidence>
<dbReference type="EMBL" id="MNAD01001619">
    <property type="protein sequence ID" value="OJT03345.1"/>
    <property type="molecule type" value="Genomic_DNA"/>
</dbReference>